<dbReference type="Proteomes" id="UP000539538">
    <property type="component" value="Unassembled WGS sequence"/>
</dbReference>
<organism evidence="1 2">
    <name type="scientific">Aminobacter niigataensis</name>
    <dbReference type="NCBI Taxonomy" id="83265"/>
    <lineage>
        <taxon>Bacteria</taxon>
        <taxon>Pseudomonadati</taxon>
        <taxon>Pseudomonadota</taxon>
        <taxon>Alphaproteobacteria</taxon>
        <taxon>Hyphomicrobiales</taxon>
        <taxon>Phyllobacteriaceae</taxon>
        <taxon>Aminobacter</taxon>
    </lineage>
</organism>
<name>A0ABR6L7M9_9HYPH</name>
<dbReference type="RefSeq" id="WP_183264260.1">
    <property type="nucleotide sequence ID" value="NZ_BAAAVZ010000032.1"/>
</dbReference>
<dbReference type="EMBL" id="JACHOT010000008">
    <property type="protein sequence ID" value="MBB4652808.1"/>
    <property type="molecule type" value="Genomic_DNA"/>
</dbReference>
<protein>
    <submittedName>
        <fullName evidence="1">Uncharacterized protein</fullName>
    </submittedName>
</protein>
<reference evidence="1 2" key="1">
    <citation type="submission" date="2020-08" db="EMBL/GenBank/DDBJ databases">
        <title>Genomic Encyclopedia of Type Strains, Phase IV (KMG-IV): sequencing the most valuable type-strain genomes for metagenomic binning, comparative biology and taxonomic classification.</title>
        <authorList>
            <person name="Goeker M."/>
        </authorList>
    </citation>
    <scope>NUCLEOTIDE SEQUENCE [LARGE SCALE GENOMIC DNA]</scope>
    <source>
        <strain evidence="1 2">DSM 7050</strain>
    </source>
</reference>
<proteinExistence type="predicted"/>
<comment type="caution">
    <text evidence="1">The sequence shown here is derived from an EMBL/GenBank/DDBJ whole genome shotgun (WGS) entry which is preliminary data.</text>
</comment>
<sequence>MQNDNQGVILQIDNHGVNDGGCAACFTQFRTESRCTLFLELLSPDEGDDVGTTGDRDGG</sequence>
<accession>A0ABR6L7M9</accession>
<evidence type="ECO:0000313" key="1">
    <source>
        <dbReference type="EMBL" id="MBB4652808.1"/>
    </source>
</evidence>
<gene>
    <name evidence="1" type="ORF">GGQ99_004589</name>
</gene>
<keyword evidence="2" id="KW-1185">Reference proteome</keyword>
<evidence type="ECO:0000313" key="2">
    <source>
        <dbReference type="Proteomes" id="UP000539538"/>
    </source>
</evidence>